<name>A0ABW3UXF3_9BACL</name>
<organism evidence="3 4">
    <name type="scientific">Paenibacillus vulneris</name>
    <dbReference type="NCBI Taxonomy" id="1133364"/>
    <lineage>
        <taxon>Bacteria</taxon>
        <taxon>Bacillati</taxon>
        <taxon>Bacillota</taxon>
        <taxon>Bacilli</taxon>
        <taxon>Bacillales</taxon>
        <taxon>Paenibacillaceae</taxon>
        <taxon>Paenibacillus</taxon>
    </lineage>
</organism>
<dbReference type="NCBIfam" id="NF040601">
    <property type="entry name" value="TerS_not_xtmA"/>
    <property type="match status" value="1"/>
</dbReference>
<keyword evidence="4" id="KW-1185">Reference proteome</keyword>
<dbReference type="EMBL" id="JBHTLU010000065">
    <property type="protein sequence ID" value="MFD1225543.1"/>
    <property type="molecule type" value="Genomic_DNA"/>
</dbReference>
<feature type="domain" description="PBSX phage terminase small subunit-like N-terminal" evidence="2">
    <location>
        <begin position="1"/>
        <end position="52"/>
    </location>
</feature>
<feature type="region of interest" description="Disordered" evidence="1">
    <location>
        <begin position="59"/>
        <end position="96"/>
    </location>
</feature>
<evidence type="ECO:0000256" key="1">
    <source>
        <dbReference type="SAM" id="MobiDB-lite"/>
    </source>
</evidence>
<dbReference type="InterPro" id="IPR018925">
    <property type="entry name" value="XtmA-like_N"/>
</dbReference>
<dbReference type="Proteomes" id="UP001597180">
    <property type="component" value="Unassembled WGS sequence"/>
</dbReference>
<dbReference type="RefSeq" id="WP_345585026.1">
    <property type="nucleotide sequence ID" value="NZ_BAABJG010000002.1"/>
</dbReference>
<protein>
    <submittedName>
        <fullName evidence="3">Phage terminase small subunit</fullName>
    </submittedName>
</protein>
<sequence length="249" mass="28109">MARERSPARETAEKMYIDSGGSMKLRDIASELGLGDTQIRKWKSIDRWDDKLTGNVTVAGNSNVTNPPKKRGAPLGSKNALGNRGGKGGPPKNSNAVKHGFFQRYFPPETVEIMEQIETSSPLDILWDNIVIQYTAIIRAQQIMYVRDQDDKTTTKIEEKSGNVIGERWEVQQAWDKQSNFLQAQSRAMTTLQGLIKQYDELLKTDLATKEQKLRIAKIKGEVALLDQKANKDDNKPIEIRIVRKGERP</sequence>
<gene>
    <name evidence="3" type="primary">terS</name>
    <name evidence="3" type="ORF">ACFQ4B_36245</name>
</gene>
<evidence type="ECO:0000259" key="2">
    <source>
        <dbReference type="Pfam" id="PF10668"/>
    </source>
</evidence>
<proteinExistence type="predicted"/>
<accession>A0ABW3UXF3</accession>
<comment type="caution">
    <text evidence="3">The sequence shown here is derived from an EMBL/GenBank/DDBJ whole genome shotgun (WGS) entry which is preliminary data.</text>
</comment>
<reference evidence="4" key="1">
    <citation type="journal article" date="2019" name="Int. J. Syst. Evol. Microbiol.">
        <title>The Global Catalogue of Microorganisms (GCM) 10K type strain sequencing project: providing services to taxonomists for standard genome sequencing and annotation.</title>
        <authorList>
            <consortium name="The Broad Institute Genomics Platform"/>
            <consortium name="The Broad Institute Genome Sequencing Center for Infectious Disease"/>
            <person name="Wu L."/>
            <person name="Ma J."/>
        </authorList>
    </citation>
    <scope>NUCLEOTIDE SEQUENCE [LARGE SCALE GENOMIC DNA]</scope>
    <source>
        <strain evidence="4">CCUG 53270</strain>
    </source>
</reference>
<evidence type="ECO:0000313" key="3">
    <source>
        <dbReference type="EMBL" id="MFD1225543.1"/>
    </source>
</evidence>
<evidence type="ECO:0000313" key="4">
    <source>
        <dbReference type="Proteomes" id="UP001597180"/>
    </source>
</evidence>
<dbReference type="Pfam" id="PF10668">
    <property type="entry name" value="Phage_terminase"/>
    <property type="match status" value="1"/>
</dbReference>